<feature type="transmembrane region" description="Helical" evidence="17">
    <location>
        <begin position="188"/>
        <end position="213"/>
    </location>
</feature>
<keyword evidence="10" id="KW-1015">Disulfide bond</keyword>
<feature type="transmembrane region" description="Helical" evidence="17">
    <location>
        <begin position="258"/>
        <end position="278"/>
    </location>
</feature>
<evidence type="ECO:0000256" key="10">
    <source>
        <dbReference type="ARBA" id="ARBA00023157"/>
    </source>
</evidence>
<comment type="subcellular location">
    <subcellularLocation>
        <location evidence="2">Cell membrane</location>
        <topology evidence="2">Multi-pass membrane protein</topology>
    </subcellularLocation>
    <subcellularLocation>
        <location evidence="1">Cell projection</location>
        <location evidence="1">Cilium membrane</location>
    </subcellularLocation>
</comment>
<evidence type="ECO:0000256" key="3">
    <source>
        <dbReference type="ARBA" id="ARBA00022473"/>
    </source>
</evidence>
<organism evidence="19 20">
    <name type="scientific">Holothuria leucospilota</name>
    <name type="common">Black long sea cucumber</name>
    <name type="synonym">Mertensiothuria leucospilota</name>
    <dbReference type="NCBI Taxonomy" id="206669"/>
    <lineage>
        <taxon>Eukaryota</taxon>
        <taxon>Metazoa</taxon>
        <taxon>Echinodermata</taxon>
        <taxon>Eleutherozoa</taxon>
        <taxon>Echinozoa</taxon>
        <taxon>Holothuroidea</taxon>
        <taxon>Aspidochirotacea</taxon>
        <taxon>Aspidochirotida</taxon>
        <taxon>Holothuriidae</taxon>
        <taxon>Holothuria</taxon>
    </lineage>
</organism>
<sequence length="521" mass="57955">MAGSEGDESSTNSSSLLSSDPDWPKMDSVVLHACSLAFIFVTSCLLNAAVVFLFYKRTYLQTPGNRFILALSISNLIAGMVVIPINWISLVLGKWTLGVMMCYATGFFMLCVLAGSVWTVALITLDRYYAIVTPMLYSLKLTNHYSVEILVLVWFLSFIFTLPPVLGWSTYDYSEFKAACMVVWYQHLSYAIFFLVTCAVFPFGIISVCYFGILKVARRSSRRVSHGNIVTNQPLTRRRGSRRTSLLVNIRMNSPTKALRTIFVTVGALVLVWCPFIVELMYEAVHGSRKTPPWVQTSSMWLAYSMLLVNPIIYVVWNKSIRGELIGQFCPCLPRTFRLGPKDDTMVFTARRGSRAHSISGSVVDGNSSTTGGVHSRFSGTVTTRMGIGADGSNDSDVLWYERGPYHFWWRSKVIWGHQGSNPENLVNLISPGMALTSIEEYEDSTGKKRHRKGQLKGQKTTTFELPTIDTPQPTKIMVAEASGDIKSDAVKSLHSSGSGMLRNNFSSSNLDEGISDVEVL</sequence>
<evidence type="ECO:0000256" key="7">
    <source>
        <dbReference type="ARBA" id="ARBA00023040"/>
    </source>
</evidence>
<keyword evidence="20" id="KW-1185">Reference proteome</keyword>
<dbReference type="InterPro" id="IPR000276">
    <property type="entry name" value="GPCR_Rhodpsn"/>
</dbReference>
<evidence type="ECO:0000313" key="20">
    <source>
        <dbReference type="Proteomes" id="UP001152320"/>
    </source>
</evidence>
<keyword evidence="7 15" id="KW-0297">G-protein coupled receptor</keyword>
<feature type="transmembrane region" description="Helical" evidence="17">
    <location>
        <begin position="95"/>
        <end position="125"/>
    </location>
</feature>
<dbReference type="PROSITE" id="PS50262">
    <property type="entry name" value="G_PROTEIN_RECEP_F1_2"/>
    <property type="match status" value="1"/>
</dbReference>
<evidence type="ECO:0000256" key="8">
    <source>
        <dbReference type="ARBA" id="ARBA00023069"/>
    </source>
</evidence>
<proteinExistence type="inferred from homology"/>
<keyword evidence="3" id="KW-0217">Developmental protein</keyword>
<evidence type="ECO:0000256" key="13">
    <source>
        <dbReference type="ARBA" id="ARBA00023224"/>
    </source>
</evidence>
<keyword evidence="12" id="KW-0325">Glycoprotein</keyword>
<evidence type="ECO:0000256" key="11">
    <source>
        <dbReference type="ARBA" id="ARBA00023170"/>
    </source>
</evidence>
<keyword evidence="9 17" id="KW-0472">Membrane</keyword>
<dbReference type="GO" id="GO:0004930">
    <property type="term" value="F:G protein-coupled receptor activity"/>
    <property type="evidence" value="ECO:0007669"/>
    <property type="project" value="UniProtKB-KW"/>
</dbReference>
<evidence type="ECO:0000256" key="17">
    <source>
        <dbReference type="SAM" id="Phobius"/>
    </source>
</evidence>
<feature type="region of interest" description="Disordered" evidence="16">
    <location>
        <begin position="1"/>
        <end position="20"/>
    </location>
</feature>
<dbReference type="SMART" id="SM01381">
    <property type="entry name" value="7TM_GPCR_Srsx"/>
    <property type="match status" value="1"/>
</dbReference>
<gene>
    <name evidence="19" type="ORF">HOLleu_27500</name>
</gene>
<evidence type="ECO:0000259" key="18">
    <source>
        <dbReference type="PROSITE" id="PS50262"/>
    </source>
</evidence>
<feature type="compositionally biased region" description="Low complexity" evidence="16">
    <location>
        <begin position="9"/>
        <end position="20"/>
    </location>
</feature>
<evidence type="ECO:0000313" key="19">
    <source>
        <dbReference type="EMBL" id="KAJ8030944.1"/>
    </source>
</evidence>
<evidence type="ECO:0000256" key="1">
    <source>
        <dbReference type="ARBA" id="ARBA00004309"/>
    </source>
</evidence>
<dbReference type="InterPro" id="IPR017452">
    <property type="entry name" value="GPCR_Rhodpsn_7TM"/>
</dbReference>
<feature type="transmembrane region" description="Helical" evidence="17">
    <location>
        <begin position="67"/>
        <end position="89"/>
    </location>
</feature>
<name>A0A9Q1H2D5_HOLLE</name>
<comment type="caution">
    <text evidence="19">The sequence shown here is derived from an EMBL/GenBank/DDBJ whole genome shotgun (WGS) entry which is preliminary data.</text>
</comment>
<feature type="transmembrane region" description="Helical" evidence="17">
    <location>
        <begin position="298"/>
        <end position="317"/>
    </location>
</feature>
<dbReference type="AlphaFoldDB" id="A0A9Q1H2D5"/>
<dbReference type="EMBL" id="JAIZAY010000013">
    <property type="protein sequence ID" value="KAJ8030944.1"/>
    <property type="molecule type" value="Genomic_DNA"/>
</dbReference>
<protein>
    <recommendedName>
        <fullName evidence="18">G-protein coupled receptors family 1 profile domain-containing protein</fullName>
    </recommendedName>
</protein>
<comment type="similarity">
    <text evidence="15">Belongs to the G-protein coupled receptor 1 family.</text>
</comment>
<feature type="transmembrane region" description="Helical" evidence="17">
    <location>
        <begin position="145"/>
        <end position="168"/>
    </location>
</feature>
<dbReference type="Proteomes" id="UP001152320">
    <property type="component" value="Chromosome 13"/>
</dbReference>
<keyword evidence="8" id="KW-0969">Cilium</keyword>
<dbReference type="PANTHER" id="PTHR22752">
    <property type="entry name" value="G PROTEIN-COUPLED RECEPTOR"/>
    <property type="match status" value="1"/>
</dbReference>
<dbReference type="OrthoDB" id="5980076at2759"/>
<evidence type="ECO:0000256" key="2">
    <source>
        <dbReference type="ARBA" id="ARBA00004651"/>
    </source>
</evidence>
<evidence type="ECO:0000256" key="6">
    <source>
        <dbReference type="ARBA" id="ARBA00022989"/>
    </source>
</evidence>
<keyword evidence="14" id="KW-0966">Cell projection</keyword>
<feature type="domain" description="G-protein coupled receptors family 1 profile" evidence="18">
    <location>
        <begin position="46"/>
        <end position="314"/>
    </location>
</feature>
<keyword evidence="4" id="KW-1003">Cell membrane</keyword>
<keyword evidence="5 15" id="KW-0812">Transmembrane</keyword>
<evidence type="ECO:0000256" key="5">
    <source>
        <dbReference type="ARBA" id="ARBA00022692"/>
    </source>
</evidence>
<keyword evidence="6 17" id="KW-1133">Transmembrane helix</keyword>
<evidence type="ECO:0000256" key="16">
    <source>
        <dbReference type="SAM" id="MobiDB-lite"/>
    </source>
</evidence>
<dbReference type="Gene3D" id="1.20.1070.10">
    <property type="entry name" value="Rhodopsin 7-helix transmembrane proteins"/>
    <property type="match status" value="1"/>
</dbReference>
<dbReference type="SUPFAM" id="SSF81321">
    <property type="entry name" value="Family A G protein-coupled receptor-like"/>
    <property type="match status" value="1"/>
</dbReference>
<evidence type="ECO:0000256" key="9">
    <source>
        <dbReference type="ARBA" id="ARBA00023136"/>
    </source>
</evidence>
<dbReference type="GO" id="GO:0060170">
    <property type="term" value="C:ciliary membrane"/>
    <property type="evidence" value="ECO:0007669"/>
    <property type="project" value="UniProtKB-SubCell"/>
</dbReference>
<keyword evidence="11 15" id="KW-0675">Receptor</keyword>
<feature type="transmembrane region" description="Helical" evidence="17">
    <location>
        <begin position="29"/>
        <end position="55"/>
    </location>
</feature>
<reference evidence="19" key="1">
    <citation type="submission" date="2021-10" db="EMBL/GenBank/DDBJ databases">
        <title>Tropical sea cucumber genome reveals ecological adaptation and Cuvierian tubules defense mechanism.</title>
        <authorList>
            <person name="Chen T."/>
        </authorList>
    </citation>
    <scope>NUCLEOTIDE SEQUENCE</scope>
    <source>
        <strain evidence="19">Nanhai2018</strain>
        <tissue evidence="19">Muscle</tissue>
    </source>
</reference>
<dbReference type="Pfam" id="PF00001">
    <property type="entry name" value="7tm_1"/>
    <property type="match status" value="1"/>
</dbReference>
<dbReference type="PANTHER" id="PTHR22752:SF10">
    <property type="entry name" value="G-PROTEIN COUPLED RECEPTOR 161"/>
    <property type="match status" value="1"/>
</dbReference>
<evidence type="ECO:0000256" key="12">
    <source>
        <dbReference type="ARBA" id="ARBA00023180"/>
    </source>
</evidence>
<accession>A0A9Q1H2D5</accession>
<dbReference type="PROSITE" id="PS00237">
    <property type="entry name" value="G_PROTEIN_RECEP_F1_1"/>
    <property type="match status" value="1"/>
</dbReference>
<evidence type="ECO:0000256" key="15">
    <source>
        <dbReference type="RuleBase" id="RU000688"/>
    </source>
</evidence>
<dbReference type="PRINTS" id="PR00237">
    <property type="entry name" value="GPCRRHODOPSN"/>
</dbReference>
<evidence type="ECO:0000256" key="4">
    <source>
        <dbReference type="ARBA" id="ARBA00022475"/>
    </source>
</evidence>
<keyword evidence="13 15" id="KW-0807">Transducer</keyword>
<evidence type="ECO:0000256" key="14">
    <source>
        <dbReference type="ARBA" id="ARBA00023273"/>
    </source>
</evidence>